<dbReference type="CDD" id="cd07323">
    <property type="entry name" value="LAM"/>
    <property type="match status" value="1"/>
</dbReference>
<organism evidence="5 6">
    <name type="scientific">Quercus rubra</name>
    <name type="common">Northern red oak</name>
    <name type="synonym">Quercus borealis</name>
    <dbReference type="NCBI Taxonomy" id="3512"/>
    <lineage>
        <taxon>Eukaryota</taxon>
        <taxon>Viridiplantae</taxon>
        <taxon>Streptophyta</taxon>
        <taxon>Embryophyta</taxon>
        <taxon>Tracheophyta</taxon>
        <taxon>Spermatophyta</taxon>
        <taxon>Magnoliopsida</taxon>
        <taxon>eudicotyledons</taxon>
        <taxon>Gunneridae</taxon>
        <taxon>Pentapetalae</taxon>
        <taxon>rosids</taxon>
        <taxon>fabids</taxon>
        <taxon>Fagales</taxon>
        <taxon>Fagaceae</taxon>
        <taxon>Quercus</taxon>
    </lineage>
</organism>
<proteinExistence type="predicted"/>
<feature type="region of interest" description="Disordered" evidence="3">
    <location>
        <begin position="130"/>
        <end position="250"/>
    </location>
</feature>
<keyword evidence="6" id="KW-1185">Reference proteome</keyword>
<feature type="compositionally biased region" description="Low complexity" evidence="3">
    <location>
        <begin position="67"/>
        <end position="76"/>
    </location>
</feature>
<dbReference type="InterPro" id="IPR036390">
    <property type="entry name" value="WH_DNA-bd_sf"/>
</dbReference>
<evidence type="ECO:0000313" key="6">
    <source>
        <dbReference type="Proteomes" id="UP001324115"/>
    </source>
</evidence>
<dbReference type="PANTHER" id="PTHR22792:SF155">
    <property type="entry name" value="LA-RELATED PROTEIN 1C-LIKE"/>
    <property type="match status" value="1"/>
</dbReference>
<dbReference type="Proteomes" id="UP001324115">
    <property type="component" value="Unassembled WGS sequence"/>
</dbReference>
<feature type="compositionally biased region" description="Pro residues" evidence="3">
    <location>
        <begin position="221"/>
        <end position="236"/>
    </location>
</feature>
<dbReference type="InterPro" id="IPR045180">
    <property type="entry name" value="La_dom_prot"/>
</dbReference>
<dbReference type="GO" id="GO:0003723">
    <property type="term" value="F:RNA binding"/>
    <property type="evidence" value="ECO:0007669"/>
    <property type="project" value="UniProtKB-UniRule"/>
</dbReference>
<evidence type="ECO:0000256" key="3">
    <source>
        <dbReference type="SAM" id="MobiDB-lite"/>
    </source>
</evidence>
<feature type="region of interest" description="Disordered" evidence="3">
    <location>
        <begin position="266"/>
        <end position="344"/>
    </location>
</feature>
<dbReference type="SUPFAM" id="SSF46785">
    <property type="entry name" value="Winged helix' DNA-binding domain"/>
    <property type="match status" value="1"/>
</dbReference>
<reference evidence="5 6" key="1">
    <citation type="journal article" date="2023" name="G3 (Bethesda)">
        <title>A haplotype-resolved chromosome-scale genome for Quercus rubra L. provides insights into the genetics of adaptive traits for red oak species.</title>
        <authorList>
            <person name="Kapoor B."/>
            <person name="Jenkins J."/>
            <person name="Schmutz J."/>
            <person name="Zhebentyayeva T."/>
            <person name="Kuelheim C."/>
            <person name="Coggeshall M."/>
            <person name="Heim C."/>
            <person name="Lasky J.R."/>
            <person name="Leites L."/>
            <person name="Islam-Faridi N."/>
            <person name="Romero-Severson J."/>
            <person name="DeLeo V.L."/>
            <person name="Lucas S.M."/>
            <person name="Lazic D."/>
            <person name="Gailing O."/>
            <person name="Carlson J."/>
            <person name="Staton M."/>
        </authorList>
    </citation>
    <scope>NUCLEOTIDE SEQUENCE [LARGE SCALE GENOMIC DNA]</scope>
    <source>
        <strain evidence="5">Pseudo-F2</strain>
    </source>
</reference>
<protein>
    <recommendedName>
        <fullName evidence="4">HTH La-type RNA-binding domain-containing protein</fullName>
    </recommendedName>
</protein>
<feature type="region of interest" description="Disordered" evidence="3">
    <location>
        <begin position="1"/>
        <end position="117"/>
    </location>
</feature>
<name>A0AAN7J5J7_QUERU</name>
<evidence type="ECO:0000313" key="5">
    <source>
        <dbReference type="EMBL" id="KAK4600054.1"/>
    </source>
</evidence>
<evidence type="ECO:0000256" key="2">
    <source>
        <dbReference type="PROSITE-ProRule" id="PRU00332"/>
    </source>
</evidence>
<dbReference type="Gene3D" id="1.10.10.10">
    <property type="entry name" value="Winged helix-like DNA-binding domain superfamily/Winged helix DNA-binding domain"/>
    <property type="match status" value="1"/>
</dbReference>
<evidence type="ECO:0000259" key="4">
    <source>
        <dbReference type="PROSITE" id="PS50961"/>
    </source>
</evidence>
<feature type="domain" description="HTH La-type RNA-binding" evidence="4">
    <location>
        <begin position="386"/>
        <end position="475"/>
    </location>
</feature>
<accession>A0AAN7J5J7</accession>
<feature type="compositionally biased region" description="Polar residues" evidence="3">
    <location>
        <begin position="531"/>
        <end position="554"/>
    </location>
</feature>
<feature type="compositionally biased region" description="Low complexity" evidence="3">
    <location>
        <begin position="139"/>
        <end position="157"/>
    </location>
</feature>
<dbReference type="EMBL" id="JAXUIC010000002">
    <property type="protein sequence ID" value="KAK4600054.1"/>
    <property type="molecule type" value="Genomic_DNA"/>
</dbReference>
<dbReference type="PROSITE" id="PS50961">
    <property type="entry name" value="HTH_LA"/>
    <property type="match status" value="1"/>
</dbReference>
<feature type="region of interest" description="Disordered" evidence="3">
    <location>
        <begin position="507"/>
        <end position="554"/>
    </location>
</feature>
<dbReference type="AlphaFoldDB" id="A0AAN7J5J7"/>
<gene>
    <name evidence="5" type="ORF">RGQ29_009926</name>
</gene>
<dbReference type="InterPro" id="IPR006630">
    <property type="entry name" value="La_HTH"/>
</dbReference>
<dbReference type="InterPro" id="IPR036388">
    <property type="entry name" value="WH-like_DNA-bd_sf"/>
</dbReference>
<dbReference type="Pfam" id="PF05383">
    <property type="entry name" value="La"/>
    <property type="match status" value="1"/>
</dbReference>
<feature type="compositionally biased region" description="Low complexity" evidence="3">
    <location>
        <begin position="171"/>
        <end position="189"/>
    </location>
</feature>
<dbReference type="SMART" id="SM00715">
    <property type="entry name" value="LA"/>
    <property type="match status" value="1"/>
</dbReference>
<evidence type="ECO:0000256" key="1">
    <source>
        <dbReference type="ARBA" id="ARBA00022884"/>
    </source>
</evidence>
<keyword evidence="1 2" id="KW-0694">RNA-binding</keyword>
<sequence>MATTADSPSSPQIPGGGESINSPQFRRKNQSPAWAQVVRGESESISAVHHHQTQLSVSQPELAAPLSDSSPPKMASPSPPPDAGEGSDGGNDGNAARPKKLAWNKPSNAPSNGGVVEVSPVMGAFSWPALSESTKASPKSSADSTSKTLSDSSLSTSQGPVVPHSPKKQVNTTTTTTTNAAGNSNSNANHPLPTRQRSMKRGGGGGGNNRSGPSQSGFTHPHPPPPPPPPPFPVYPIPQNGYPNMVQADPSHREFPYRASNWENRPAGGYVSPSHSVNDHRNPSRRGNFGNHQRGDGSYHNNHGGRRDQERGNYSNTRDAHLQPQRASLRPYVRPTPPNTTAYVTPPPMRPFVNPMGYTEFYYIPQLPVEPYSHRPIIPHPPPLYIPVPEPLPVLLLKQIDYYFSDANLVKDDYLRSNMDDQGWVPIALIASFPRVRSLTTNVQLILDSLRSSTIVEVQDDKVRRLNEWKKWIPASSRIPSDSGSVSPNKSSYDTLATSLQKITVEEVDTNQSSVTGKADPNSEAVAGSCISESIGQSQLPNGEDTQNTDSSGN</sequence>
<feature type="compositionally biased region" description="Polar residues" evidence="3">
    <location>
        <begin position="1"/>
        <end position="12"/>
    </location>
</feature>
<dbReference type="PANTHER" id="PTHR22792">
    <property type="entry name" value="LUPUS LA PROTEIN-RELATED"/>
    <property type="match status" value="1"/>
</dbReference>
<comment type="caution">
    <text evidence="5">The sequence shown here is derived from an EMBL/GenBank/DDBJ whole genome shotgun (WGS) entry which is preliminary data.</text>
</comment>